<dbReference type="InterPro" id="IPR001406">
    <property type="entry name" value="PsdUridine_synth_TruA"/>
</dbReference>
<feature type="domain" description="Pseudouridine synthase I TruA alpha/beta" evidence="6">
    <location>
        <begin position="9"/>
        <end position="103"/>
    </location>
</feature>
<dbReference type="HAMAP" id="MF_00171">
    <property type="entry name" value="TruA"/>
    <property type="match status" value="1"/>
</dbReference>
<dbReference type="PIRSF" id="PIRSF001430">
    <property type="entry name" value="tRNA_psdUrid_synth"/>
    <property type="match status" value="1"/>
</dbReference>
<dbReference type="InterPro" id="IPR020095">
    <property type="entry name" value="PsdUridine_synth_TruA_C"/>
</dbReference>
<evidence type="ECO:0000259" key="6">
    <source>
        <dbReference type="Pfam" id="PF01416"/>
    </source>
</evidence>
<evidence type="ECO:0000313" key="8">
    <source>
        <dbReference type="Proteomes" id="UP000823909"/>
    </source>
</evidence>
<comment type="function">
    <text evidence="4">Formation of pseudouridine at positions 38, 39 and 40 in the anticodon stem and loop of transfer RNAs.</text>
</comment>
<evidence type="ECO:0000256" key="2">
    <source>
        <dbReference type="ARBA" id="ARBA00022694"/>
    </source>
</evidence>
<comment type="caution">
    <text evidence="4">Lacks conserved residue(s) required for the propagation of feature annotation.</text>
</comment>
<reference evidence="7" key="2">
    <citation type="submission" date="2021-04" db="EMBL/GenBank/DDBJ databases">
        <authorList>
            <person name="Gilroy R."/>
        </authorList>
    </citation>
    <scope>NUCLEOTIDE SEQUENCE</scope>
    <source>
        <strain evidence="7">ChiBcec15-3976</strain>
    </source>
</reference>
<dbReference type="InterPro" id="IPR020103">
    <property type="entry name" value="PsdUridine_synth_cat_dom_sf"/>
</dbReference>
<comment type="caution">
    <text evidence="7">The sequence shown here is derived from an EMBL/GenBank/DDBJ whole genome shotgun (WGS) entry which is preliminary data.</text>
</comment>
<organism evidence="7 8">
    <name type="scientific">Candidatus Mediterraneibacter quadrami</name>
    <dbReference type="NCBI Taxonomy" id="2838684"/>
    <lineage>
        <taxon>Bacteria</taxon>
        <taxon>Bacillati</taxon>
        <taxon>Bacillota</taxon>
        <taxon>Clostridia</taxon>
        <taxon>Lachnospirales</taxon>
        <taxon>Lachnospiraceae</taxon>
        <taxon>Mediterraneibacter</taxon>
    </lineage>
</organism>
<dbReference type="GO" id="GO:0003723">
    <property type="term" value="F:RNA binding"/>
    <property type="evidence" value="ECO:0007669"/>
    <property type="project" value="InterPro"/>
</dbReference>
<evidence type="ECO:0000256" key="1">
    <source>
        <dbReference type="ARBA" id="ARBA00009375"/>
    </source>
</evidence>
<dbReference type="PANTHER" id="PTHR11142">
    <property type="entry name" value="PSEUDOURIDYLATE SYNTHASE"/>
    <property type="match status" value="1"/>
</dbReference>
<evidence type="ECO:0000256" key="4">
    <source>
        <dbReference type="HAMAP-Rule" id="MF_00171"/>
    </source>
</evidence>
<dbReference type="PANTHER" id="PTHR11142:SF0">
    <property type="entry name" value="TRNA PSEUDOURIDINE SYNTHASE-LIKE 1"/>
    <property type="match status" value="1"/>
</dbReference>
<dbReference type="Gene3D" id="3.30.70.660">
    <property type="entry name" value="Pseudouridine synthase I, catalytic domain, C-terminal subdomain"/>
    <property type="match status" value="1"/>
</dbReference>
<dbReference type="Gene3D" id="3.30.70.580">
    <property type="entry name" value="Pseudouridine synthase I, catalytic domain, N-terminal subdomain"/>
    <property type="match status" value="1"/>
</dbReference>
<dbReference type="Proteomes" id="UP000823909">
    <property type="component" value="Unassembled WGS sequence"/>
</dbReference>
<evidence type="ECO:0000256" key="5">
    <source>
        <dbReference type="RuleBase" id="RU003792"/>
    </source>
</evidence>
<accession>A0A9D2RH16</accession>
<dbReference type="GO" id="GO:0031119">
    <property type="term" value="P:tRNA pseudouridine synthesis"/>
    <property type="evidence" value="ECO:0007669"/>
    <property type="project" value="UniProtKB-UniRule"/>
</dbReference>
<comment type="catalytic activity">
    <reaction evidence="4 5">
        <text>uridine(38/39/40) in tRNA = pseudouridine(38/39/40) in tRNA</text>
        <dbReference type="Rhea" id="RHEA:22376"/>
        <dbReference type="Rhea" id="RHEA-COMP:10085"/>
        <dbReference type="Rhea" id="RHEA-COMP:10087"/>
        <dbReference type="ChEBI" id="CHEBI:65314"/>
        <dbReference type="ChEBI" id="CHEBI:65315"/>
        <dbReference type="EC" id="5.4.99.12"/>
    </reaction>
</comment>
<keyword evidence="2 4" id="KW-0819">tRNA processing</keyword>
<protein>
    <recommendedName>
        <fullName evidence="4">tRNA pseudouridine synthase A</fullName>
        <ecNumber evidence="4">5.4.99.12</ecNumber>
    </recommendedName>
    <alternativeName>
        <fullName evidence="4">tRNA pseudouridine(38-40) synthase</fullName>
    </alternativeName>
    <alternativeName>
        <fullName evidence="4">tRNA pseudouridylate synthase I</fullName>
    </alternativeName>
    <alternativeName>
        <fullName evidence="4">tRNA-uridine isomerase I</fullName>
    </alternativeName>
</protein>
<dbReference type="SUPFAM" id="SSF55120">
    <property type="entry name" value="Pseudouridine synthase"/>
    <property type="match status" value="1"/>
</dbReference>
<dbReference type="Pfam" id="PF01416">
    <property type="entry name" value="PseudoU_synth_1"/>
    <property type="match status" value="2"/>
</dbReference>
<dbReference type="InterPro" id="IPR020094">
    <property type="entry name" value="TruA/RsuA/RluB/E/F_N"/>
</dbReference>
<dbReference type="EC" id="5.4.99.12" evidence="4"/>
<gene>
    <name evidence="4" type="primary">truA</name>
    <name evidence="7" type="ORF">H9910_07630</name>
</gene>
<dbReference type="CDD" id="cd02570">
    <property type="entry name" value="PseudoU_synth_EcTruA"/>
    <property type="match status" value="1"/>
</dbReference>
<reference evidence="7" key="1">
    <citation type="journal article" date="2021" name="PeerJ">
        <title>Extensive microbial diversity within the chicken gut microbiome revealed by metagenomics and culture.</title>
        <authorList>
            <person name="Gilroy R."/>
            <person name="Ravi A."/>
            <person name="Getino M."/>
            <person name="Pursley I."/>
            <person name="Horton D.L."/>
            <person name="Alikhan N.F."/>
            <person name="Baker D."/>
            <person name="Gharbi K."/>
            <person name="Hall N."/>
            <person name="Watson M."/>
            <person name="Adriaenssens E.M."/>
            <person name="Foster-Nyarko E."/>
            <person name="Jarju S."/>
            <person name="Secka A."/>
            <person name="Antonio M."/>
            <person name="Oren A."/>
            <person name="Chaudhuri R.R."/>
            <person name="La Ragione R."/>
            <person name="Hildebrand F."/>
            <person name="Pallen M.J."/>
        </authorList>
    </citation>
    <scope>NUCLEOTIDE SEQUENCE</scope>
    <source>
        <strain evidence="7">ChiBcec15-3976</strain>
    </source>
</reference>
<evidence type="ECO:0000313" key="7">
    <source>
        <dbReference type="EMBL" id="HJD42863.1"/>
    </source>
</evidence>
<proteinExistence type="inferred from homology"/>
<sequence>MQNIKLTLQYDGTRYAGWQKPEKEGRDRTARTVSAKLQSALGRITGEIPELYTGARTEPGVHAMEQTVSFHTGSPLSPAELKKALNGALPMDIAVLSALPAPERFRADLNARARTFRYRICTAPVCDPFTAAFTAHIFPAPARSAMQEGAAFFIGKHDFRNFCGVRKKKGTVREILDVSVTEAGPDLLLIELTADDFLYRMPALIIGTLLEIGLGRRRPDCIKAIFEGTEKAGAPCGTKGLLLKSVHY</sequence>
<dbReference type="EMBL" id="DWUU01000046">
    <property type="protein sequence ID" value="HJD42863.1"/>
    <property type="molecule type" value="Genomic_DNA"/>
</dbReference>
<dbReference type="InterPro" id="IPR020097">
    <property type="entry name" value="PsdUridine_synth_TruA_a/b_dom"/>
</dbReference>
<feature type="domain" description="Pseudouridine synthase I TruA alpha/beta" evidence="6">
    <location>
        <begin position="152"/>
        <end position="248"/>
    </location>
</feature>
<evidence type="ECO:0000256" key="3">
    <source>
        <dbReference type="ARBA" id="ARBA00023235"/>
    </source>
</evidence>
<dbReference type="AlphaFoldDB" id="A0A9D2RH16"/>
<dbReference type="GO" id="GO:0160147">
    <property type="term" value="F:tRNA pseudouridine(38-40) synthase activity"/>
    <property type="evidence" value="ECO:0007669"/>
    <property type="project" value="UniProtKB-EC"/>
</dbReference>
<comment type="similarity">
    <text evidence="1 4 5">Belongs to the tRNA pseudouridine synthase TruA family.</text>
</comment>
<comment type="subunit">
    <text evidence="4">Homodimer.</text>
</comment>
<name>A0A9D2RH16_9FIRM</name>
<keyword evidence="3 4" id="KW-0413">Isomerase</keyword>